<gene>
    <name evidence="3" type="ORF">URODEC1_LOCUS120909</name>
</gene>
<evidence type="ECO:0000313" key="4">
    <source>
        <dbReference type="Proteomes" id="UP001497457"/>
    </source>
</evidence>
<dbReference type="AlphaFoldDB" id="A0ABC9GYA0"/>
<proteinExistence type="predicted"/>
<accession>A0ABC9GYA0</accession>
<dbReference type="Proteomes" id="UP001497457">
    <property type="component" value="Unassembled WGS sequence"/>
</dbReference>
<evidence type="ECO:0000259" key="2">
    <source>
        <dbReference type="Pfam" id="PF05627"/>
    </source>
</evidence>
<feature type="compositionally biased region" description="Basic and acidic residues" evidence="1">
    <location>
        <begin position="91"/>
        <end position="101"/>
    </location>
</feature>
<feature type="region of interest" description="Disordered" evidence="1">
    <location>
        <begin position="48"/>
        <end position="108"/>
    </location>
</feature>
<dbReference type="EMBL" id="CAXIPR030000897">
    <property type="protein sequence ID" value="CAM0147479.1"/>
    <property type="molecule type" value="Genomic_DNA"/>
</dbReference>
<dbReference type="PANTHER" id="PTHR33882">
    <property type="entry name" value="PATHOGENIC TYPE III EFFECTOR AVIRULENCE FACTOR AVR AVRRPT-CLEAVAGE: CLEAVAGE SITE PROTEIN"/>
    <property type="match status" value="1"/>
</dbReference>
<dbReference type="PANTHER" id="PTHR33882:SF22">
    <property type="entry name" value="RIN4 PATHOGENIC TYPE III EFFECTOR AVIRULENCE FACTOR AVR CLEAVAGE SITE DOMAIN-CONTAINING PROTEIN"/>
    <property type="match status" value="1"/>
</dbReference>
<reference evidence="3" key="1">
    <citation type="submission" date="2024-10" db="EMBL/GenBank/DDBJ databases">
        <authorList>
            <person name="Ryan C."/>
        </authorList>
    </citation>
    <scope>NUCLEOTIDE SEQUENCE [LARGE SCALE GENOMIC DNA]</scope>
</reference>
<dbReference type="InterPro" id="IPR008700">
    <property type="entry name" value="TypeIII_avirulence_cleave"/>
</dbReference>
<keyword evidence="4" id="KW-1185">Reference proteome</keyword>
<feature type="domain" description="RIN4 pathogenic type III effector avirulence factor Avr cleavage site" evidence="2">
    <location>
        <begin position="17"/>
        <end position="49"/>
    </location>
</feature>
<dbReference type="Pfam" id="PF05627">
    <property type="entry name" value="AvrRpt-cleavage"/>
    <property type="match status" value="1"/>
</dbReference>
<name>A0ABC9GYA0_9POAL</name>
<comment type="caution">
    <text evidence="3">The sequence shown here is derived from an EMBL/GenBank/DDBJ whole genome shotgun (WGS) entry which is preliminary data.</text>
</comment>
<sequence length="120" mass="13590">MENLKEQRGQDAAGGNGWMTVPAFGDWDMKNGALPDYSMDFSKIREMRKQNKKELSRASLGGDEDLAQAQHQHHRNQPQAKAQPKPAKLGRPADDHRRPLHDFPTGGRKFLSYFQCCIKA</sequence>
<evidence type="ECO:0000256" key="1">
    <source>
        <dbReference type="SAM" id="MobiDB-lite"/>
    </source>
</evidence>
<protein>
    <recommendedName>
        <fullName evidence="2">RIN4 pathogenic type III effector avirulence factor Avr cleavage site domain-containing protein</fullName>
    </recommendedName>
</protein>
<feature type="compositionally biased region" description="Low complexity" evidence="1">
    <location>
        <begin position="77"/>
        <end position="87"/>
    </location>
</feature>
<organism evidence="3 4">
    <name type="scientific">Urochloa decumbens</name>
    <dbReference type="NCBI Taxonomy" id="240449"/>
    <lineage>
        <taxon>Eukaryota</taxon>
        <taxon>Viridiplantae</taxon>
        <taxon>Streptophyta</taxon>
        <taxon>Embryophyta</taxon>
        <taxon>Tracheophyta</taxon>
        <taxon>Spermatophyta</taxon>
        <taxon>Magnoliopsida</taxon>
        <taxon>Liliopsida</taxon>
        <taxon>Poales</taxon>
        <taxon>Poaceae</taxon>
        <taxon>PACMAD clade</taxon>
        <taxon>Panicoideae</taxon>
        <taxon>Panicodae</taxon>
        <taxon>Paniceae</taxon>
        <taxon>Melinidinae</taxon>
        <taxon>Urochloa</taxon>
    </lineage>
</organism>
<evidence type="ECO:0000313" key="3">
    <source>
        <dbReference type="EMBL" id="CAM0147479.1"/>
    </source>
</evidence>